<evidence type="ECO:0000313" key="3">
    <source>
        <dbReference type="Proteomes" id="UP000006514"/>
    </source>
</evidence>
<protein>
    <submittedName>
        <fullName evidence="2">Uncharacterized protein</fullName>
    </submittedName>
</protein>
<organism evidence="2 3">
    <name type="scientific">Auricularia subglabra (strain TFB-10046 / SS5)</name>
    <name type="common">White-rot fungus</name>
    <name type="synonym">Auricularia delicata (strain TFB10046)</name>
    <dbReference type="NCBI Taxonomy" id="717982"/>
    <lineage>
        <taxon>Eukaryota</taxon>
        <taxon>Fungi</taxon>
        <taxon>Dikarya</taxon>
        <taxon>Basidiomycota</taxon>
        <taxon>Agaricomycotina</taxon>
        <taxon>Agaricomycetes</taxon>
        <taxon>Auriculariales</taxon>
        <taxon>Auriculariaceae</taxon>
        <taxon>Auricularia</taxon>
    </lineage>
</organism>
<proteinExistence type="predicted"/>
<dbReference type="InParanoid" id="J0WXF7"/>
<evidence type="ECO:0000256" key="1">
    <source>
        <dbReference type="SAM" id="MobiDB-lite"/>
    </source>
</evidence>
<dbReference type="KEGG" id="adl:AURDEDRAFT_186578"/>
<dbReference type="AlphaFoldDB" id="J0WXF7"/>
<name>J0WXF7_AURST</name>
<feature type="region of interest" description="Disordered" evidence="1">
    <location>
        <begin position="215"/>
        <end position="238"/>
    </location>
</feature>
<dbReference type="EMBL" id="JH687793">
    <property type="protein sequence ID" value="EJD41430.1"/>
    <property type="molecule type" value="Genomic_DNA"/>
</dbReference>
<gene>
    <name evidence="2" type="ORF">AURDEDRAFT_186578</name>
</gene>
<feature type="region of interest" description="Disordered" evidence="1">
    <location>
        <begin position="161"/>
        <end position="184"/>
    </location>
</feature>
<evidence type="ECO:0000313" key="2">
    <source>
        <dbReference type="EMBL" id="EJD41430.1"/>
    </source>
</evidence>
<accession>J0WXF7</accession>
<feature type="compositionally biased region" description="Low complexity" evidence="1">
    <location>
        <begin position="173"/>
        <end position="184"/>
    </location>
</feature>
<sequence length="293" mass="30910">MAKKTHVTDARGLLWAVQKRAAGAQQASRPFFPLVAHIPPHPRPNMPIERARACWPALRADVLADHRADSAEPCPEHAPTWATPSTRVATASHDPPATGARAAAVSAAKTAAAGRPERCDEARIDVHTSDPQDAHVHNGAPPGFITVADILAFAAGATGRTEREAGLAPPPRAHSGSSAAAAAPEQTANNAAAASAAVEALYEAQLATTVYDYASDTDGDEAPYADSDGEADDEKTDLEADSDCARQLFPARHFRAKQRRACNVLFGRRVYGDGDDDVKMGGGSSEEVRHEEF</sequence>
<reference evidence="3" key="1">
    <citation type="journal article" date="2012" name="Science">
        <title>The Paleozoic origin of enzymatic lignin decomposition reconstructed from 31 fungal genomes.</title>
        <authorList>
            <person name="Floudas D."/>
            <person name="Binder M."/>
            <person name="Riley R."/>
            <person name="Barry K."/>
            <person name="Blanchette R.A."/>
            <person name="Henrissat B."/>
            <person name="Martinez A.T."/>
            <person name="Otillar R."/>
            <person name="Spatafora J.W."/>
            <person name="Yadav J.S."/>
            <person name="Aerts A."/>
            <person name="Benoit I."/>
            <person name="Boyd A."/>
            <person name="Carlson A."/>
            <person name="Copeland A."/>
            <person name="Coutinho P.M."/>
            <person name="de Vries R.P."/>
            <person name="Ferreira P."/>
            <person name="Findley K."/>
            <person name="Foster B."/>
            <person name="Gaskell J."/>
            <person name="Glotzer D."/>
            <person name="Gorecki P."/>
            <person name="Heitman J."/>
            <person name="Hesse C."/>
            <person name="Hori C."/>
            <person name="Igarashi K."/>
            <person name="Jurgens J.A."/>
            <person name="Kallen N."/>
            <person name="Kersten P."/>
            <person name="Kohler A."/>
            <person name="Kuees U."/>
            <person name="Kumar T.K.A."/>
            <person name="Kuo A."/>
            <person name="LaButti K."/>
            <person name="Larrondo L.F."/>
            <person name="Lindquist E."/>
            <person name="Ling A."/>
            <person name="Lombard V."/>
            <person name="Lucas S."/>
            <person name="Lundell T."/>
            <person name="Martin R."/>
            <person name="McLaughlin D.J."/>
            <person name="Morgenstern I."/>
            <person name="Morin E."/>
            <person name="Murat C."/>
            <person name="Nagy L.G."/>
            <person name="Nolan M."/>
            <person name="Ohm R.A."/>
            <person name="Patyshakuliyeva A."/>
            <person name="Rokas A."/>
            <person name="Ruiz-Duenas F.J."/>
            <person name="Sabat G."/>
            <person name="Salamov A."/>
            <person name="Samejima M."/>
            <person name="Schmutz J."/>
            <person name="Slot J.C."/>
            <person name="St John F."/>
            <person name="Stenlid J."/>
            <person name="Sun H."/>
            <person name="Sun S."/>
            <person name="Syed K."/>
            <person name="Tsang A."/>
            <person name="Wiebenga A."/>
            <person name="Young D."/>
            <person name="Pisabarro A."/>
            <person name="Eastwood D.C."/>
            <person name="Martin F."/>
            <person name="Cullen D."/>
            <person name="Grigoriev I.V."/>
            <person name="Hibbett D.S."/>
        </authorList>
    </citation>
    <scope>NUCLEOTIDE SEQUENCE [LARGE SCALE GENOMIC DNA]</scope>
    <source>
        <strain evidence="3">TFB10046</strain>
    </source>
</reference>
<keyword evidence="3" id="KW-1185">Reference proteome</keyword>
<dbReference type="Proteomes" id="UP000006514">
    <property type="component" value="Unassembled WGS sequence"/>
</dbReference>